<sequence>MPIFTNLHMLIGTHDFGSQLFDLLTPMDLSAFLDALQIKITDAQSKRYMSLWRQFFTDRSWMSSMASRGLELYLVGNDLATLRNWIRHPALLNNSRRKLFLDLRLTARTSLHAGGHFSIDNCDRVIRETYELLDEFIVKSDYLTDSLEYGIVADYSGFLIGKGLIKNDAVAESWLELTITSATKCTYRTAQTQTTDAECPPNTLVGLWYGKRSMQRWCVSSGPTEMKHCVETGVILRIDDDGSLQTPLNESLHGQWDVTRVLDRRASTGAHLYQDQQSFDCTDMFKARDKQLDVI</sequence>
<keyword evidence="2" id="KW-1185">Reference proteome</keyword>
<organism evidence="1 2">
    <name type="scientific">Didymella heteroderae</name>
    <dbReference type="NCBI Taxonomy" id="1769908"/>
    <lineage>
        <taxon>Eukaryota</taxon>
        <taxon>Fungi</taxon>
        <taxon>Dikarya</taxon>
        <taxon>Ascomycota</taxon>
        <taxon>Pezizomycotina</taxon>
        <taxon>Dothideomycetes</taxon>
        <taxon>Pleosporomycetidae</taxon>
        <taxon>Pleosporales</taxon>
        <taxon>Pleosporineae</taxon>
        <taxon>Didymellaceae</taxon>
        <taxon>Didymella</taxon>
    </lineage>
</organism>
<accession>A0A9P4WFJ2</accession>
<protein>
    <submittedName>
        <fullName evidence="1">Uncharacterized protein</fullName>
    </submittedName>
</protein>
<dbReference type="Proteomes" id="UP000758155">
    <property type="component" value="Unassembled WGS sequence"/>
</dbReference>
<evidence type="ECO:0000313" key="1">
    <source>
        <dbReference type="EMBL" id="KAF3029569.1"/>
    </source>
</evidence>
<dbReference type="OrthoDB" id="3922521at2759"/>
<reference evidence="1" key="1">
    <citation type="submission" date="2019-04" db="EMBL/GenBank/DDBJ databases">
        <title>Sequencing of skin fungus with MAO and IRED activity.</title>
        <authorList>
            <person name="Marsaioli A.J."/>
            <person name="Bonatto J.M.C."/>
            <person name="Reis Junior O."/>
        </authorList>
    </citation>
    <scope>NUCLEOTIDE SEQUENCE</scope>
    <source>
        <strain evidence="1">28M1</strain>
    </source>
</reference>
<dbReference type="EMBL" id="SWKV01000260">
    <property type="protein sequence ID" value="KAF3029569.1"/>
    <property type="molecule type" value="Genomic_DNA"/>
</dbReference>
<comment type="caution">
    <text evidence="1">The sequence shown here is derived from an EMBL/GenBank/DDBJ whole genome shotgun (WGS) entry which is preliminary data.</text>
</comment>
<proteinExistence type="predicted"/>
<dbReference type="AlphaFoldDB" id="A0A9P4WFJ2"/>
<name>A0A9P4WFJ2_9PLEO</name>
<gene>
    <name evidence="1" type="ORF">E8E12_000539</name>
</gene>
<evidence type="ECO:0000313" key="2">
    <source>
        <dbReference type="Proteomes" id="UP000758155"/>
    </source>
</evidence>